<organism evidence="2 3">
    <name type="scientific">Bowmanella yangjiangensis</name>
    <dbReference type="NCBI Taxonomy" id="2811230"/>
    <lineage>
        <taxon>Bacteria</taxon>
        <taxon>Pseudomonadati</taxon>
        <taxon>Pseudomonadota</taxon>
        <taxon>Gammaproteobacteria</taxon>
        <taxon>Alteromonadales</taxon>
        <taxon>Alteromonadaceae</taxon>
        <taxon>Bowmanella</taxon>
    </lineage>
</organism>
<keyword evidence="2" id="KW-0378">Hydrolase</keyword>
<gene>
    <name evidence="2" type="ORF">J0A65_10975</name>
</gene>
<dbReference type="SUPFAM" id="SSF53474">
    <property type="entry name" value="alpha/beta-Hydrolases"/>
    <property type="match status" value="1"/>
</dbReference>
<evidence type="ECO:0000313" key="2">
    <source>
        <dbReference type="EMBL" id="MBN7820390.1"/>
    </source>
</evidence>
<keyword evidence="3" id="KW-1185">Reference proteome</keyword>
<dbReference type="NCBIfam" id="TIGR03100">
    <property type="entry name" value="hydr1_PEP"/>
    <property type="match status" value="1"/>
</dbReference>
<dbReference type="InterPro" id="IPR029058">
    <property type="entry name" value="AB_hydrolase_fold"/>
</dbReference>
<dbReference type="RefSeq" id="WP_206594226.1">
    <property type="nucleotide sequence ID" value="NZ_JAFKCS010000009.1"/>
</dbReference>
<dbReference type="GO" id="GO:0016787">
    <property type="term" value="F:hydrolase activity"/>
    <property type="evidence" value="ECO:0007669"/>
    <property type="project" value="UniProtKB-KW"/>
</dbReference>
<dbReference type="EMBL" id="JAFKCS010000009">
    <property type="protein sequence ID" value="MBN7820390.1"/>
    <property type="molecule type" value="Genomic_DNA"/>
</dbReference>
<name>A0ABS3CVP0_9ALTE</name>
<dbReference type="Gene3D" id="3.40.50.1820">
    <property type="entry name" value="alpha/beta hydrolase"/>
    <property type="match status" value="1"/>
</dbReference>
<evidence type="ECO:0000313" key="3">
    <source>
        <dbReference type="Proteomes" id="UP000663992"/>
    </source>
</evidence>
<protein>
    <submittedName>
        <fullName evidence="2">Hydrolase 1, exosortase A system-associated</fullName>
    </submittedName>
</protein>
<reference evidence="2 3" key="1">
    <citation type="submission" date="2021-03" db="EMBL/GenBank/DDBJ databases">
        <title>novel species isolated from a fishpond in China.</title>
        <authorList>
            <person name="Lu H."/>
            <person name="Cai Z."/>
        </authorList>
    </citation>
    <scope>NUCLEOTIDE SEQUENCE [LARGE SCALE GENOMIC DNA]</scope>
    <source>
        <strain evidence="2 3">Y57</strain>
    </source>
</reference>
<evidence type="ECO:0000259" key="1">
    <source>
        <dbReference type="Pfam" id="PF00561"/>
    </source>
</evidence>
<comment type="caution">
    <text evidence="2">The sequence shown here is derived from an EMBL/GenBank/DDBJ whole genome shotgun (WGS) entry which is preliminary data.</text>
</comment>
<dbReference type="Proteomes" id="UP000663992">
    <property type="component" value="Unassembled WGS sequence"/>
</dbReference>
<proteinExistence type="predicted"/>
<feature type="domain" description="AB hydrolase-1" evidence="1">
    <location>
        <begin position="33"/>
        <end position="137"/>
    </location>
</feature>
<dbReference type="Pfam" id="PF00561">
    <property type="entry name" value="Abhydrolase_1"/>
    <property type="match status" value="1"/>
</dbReference>
<dbReference type="InterPro" id="IPR017531">
    <property type="entry name" value="Hydrolase-1_PEP"/>
</dbReference>
<dbReference type="PANTHER" id="PTHR42886">
    <property type="entry name" value="RE40534P-RELATED"/>
    <property type="match status" value="1"/>
</dbReference>
<accession>A0ABS3CVP0</accession>
<sequence>MHNEKAISFEVGQHRCLGIVHKGKGESPARTGVLLIVGGPQYRVGSHRQFVQLSRALADAGIPSMRFDYRGMGDSQGRKESFDAIDDDIAQAMQAFHANADIDNVVIWGLCDAASAAMIYASKDDRVKGLILLNPWLENSGAKGQTMLRHYYLKRLFSKAFWKKLLSGGVNLSGSLRDAGGHLKDSVSKQAAEQGSYQQRMQNGFNAFGGTTLLVLSGVDLTAREFEQQALGTKGWTGLKKEKVQIHRISEADHTFSCQAWKREVEKLTINMVMEMSQD</sequence>
<dbReference type="PANTHER" id="PTHR42886:SF53">
    <property type="entry name" value="ALPHA_BETA-HYDROLASES SUPERFAMILY PROTEIN"/>
    <property type="match status" value="1"/>
</dbReference>
<dbReference type="InterPro" id="IPR000073">
    <property type="entry name" value="AB_hydrolase_1"/>
</dbReference>